<organism evidence="2 3">
    <name type="scientific">Neoroseomonas marina</name>
    <dbReference type="NCBI Taxonomy" id="1232220"/>
    <lineage>
        <taxon>Bacteria</taxon>
        <taxon>Pseudomonadati</taxon>
        <taxon>Pseudomonadota</taxon>
        <taxon>Alphaproteobacteria</taxon>
        <taxon>Acetobacterales</taxon>
        <taxon>Acetobacteraceae</taxon>
        <taxon>Neoroseomonas</taxon>
    </lineage>
</organism>
<dbReference type="Gene3D" id="3.60.15.10">
    <property type="entry name" value="Ribonuclease Z/Hydroxyacylglutathione hydrolase-like"/>
    <property type="match status" value="1"/>
</dbReference>
<sequence length="327" mass="35224">MQAPRPVDRIEITTLVDNVTDSLSTTPPFVTREWVRLQQKGMKRTAGGSLCCANHGLSLVITVEADGEQRSVLFDGGPVDYAVERNGPRLGVDFGAIEAIVLSHGHWDHAGGIPKAIEMVRAANGGRTVPLHLHPGMFRERGGRQPDGGVMPMDRVPAPAEWAAMGADPQVSREPAVIAGHVLVSGEIPRVTDYEVGLPGQVARDSESAPWQPDEWLGDERFVAVHLRGKGLIVFSACSHCGIVNVLHEARRLMPEIPLLAAMGGFHLSGINERIIPQTVADLGTFGLRWMFPSHCTGWRALNALERAYGEAVVVPGAVGKTFVLEA</sequence>
<dbReference type="GO" id="GO:0016787">
    <property type="term" value="F:hydrolase activity"/>
    <property type="evidence" value="ECO:0007669"/>
    <property type="project" value="UniProtKB-KW"/>
</dbReference>
<evidence type="ECO:0000259" key="1">
    <source>
        <dbReference type="Pfam" id="PF00753"/>
    </source>
</evidence>
<dbReference type="InterPro" id="IPR036866">
    <property type="entry name" value="RibonucZ/Hydroxyglut_hydro"/>
</dbReference>
<proteinExistence type="predicted"/>
<dbReference type="Pfam" id="PF00753">
    <property type="entry name" value="Lactamase_B"/>
    <property type="match status" value="1"/>
</dbReference>
<evidence type="ECO:0000313" key="3">
    <source>
        <dbReference type="Proteomes" id="UP000548582"/>
    </source>
</evidence>
<dbReference type="GO" id="GO:0016740">
    <property type="term" value="F:transferase activity"/>
    <property type="evidence" value="ECO:0007669"/>
    <property type="project" value="TreeGrafter"/>
</dbReference>
<accession>A0A848EER3</accession>
<dbReference type="PANTHER" id="PTHR13754:SF13">
    <property type="entry name" value="METALLO-BETA-LACTAMASE SUPERFAMILY PROTEIN (AFU_ORTHOLOGUE AFUA_3G07630)"/>
    <property type="match status" value="1"/>
</dbReference>
<comment type="caution">
    <text evidence="2">The sequence shown here is derived from an EMBL/GenBank/DDBJ whole genome shotgun (WGS) entry which is preliminary data.</text>
</comment>
<dbReference type="AlphaFoldDB" id="A0A848EER3"/>
<dbReference type="CDD" id="cd07713">
    <property type="entry name" value="DHPS-like_MBL-fold"/>
    <property type="match status" value="1"/>
</dbReference>
<dbReference type="RefSeq" id="WP_170054204.1">
    <property type="nucleotide sequence ID" value="NZ_JABBKX010000003.1"/>
</dbReference>
<dbReference type="EMBL" id="JABBKX010000003">
    <property type="protein sequence ID" value="NMJ41977.1"/>
    <property type="molecule type" value="Genomic_DNA"/>
</dbReference>
<keyword evidence="3" id="KW-1185">Reference proteome</keyword>
<reference evidence="2 3" key="1">
    <citation type="submission" date="2020-03" db="EMBL/GenBank/DDBJ databases">
        <authorList>
            <person name="Sun Q."/>
        </authorList>
    </citation>
    <scope>NUCLEOTIDE SEQUENCE [LARGE SCALE GENOMIC DNA]</scope>
    <source>
        <strain evidence="2 3">JC162</strain>
    </source>
</reference>
<dbReference type="PANTHER" id="PTHR13754">
    <property type="entry name" value="METALLO-BETA-LACTAMASE SUPERFAMILY PROTEIN"/>
    <property type="match status" value="1"/>
</dbReference>
<feature type="domain" description="Metallo-beta-lactamase" evidence="1">
    <location>
        <begin position="64"/>
        <end position="118"/>
    </location>
</feature>
<name>A0A848EER3_9PROT</name>
<dbReference type="InterPro" id="IPR001279">
    <property type="entry name" value="Metallo-B-lactamas"/>
</dbReference>
<dbReference type="SUPFAM" id="SSF56281">
    <property type="entry name" value="Metallo-hydrolase/oxidoreductase"/>
    <property type="match status" value="1"/>
</dbReference>
<evidence type="ECO:0000313" key="2">
    <source>
        <dbReference type="EMBL" id="NMJ41977.1"/>
    </source>
</evidence>
<dbReference type="InterPro" id="IPR041712">
    <property type="entry name" value="DHPS-like_MBL-fold"/>
</dbReference>
<protein>
    <submittedName>
        <fullName evidence="2">MBL fold metallo-hydrolase</fullName>
    </submittedName>
</protein>
<keyword evidence="2" id="KW-0378">Hydrolase</keyword>
<gene>
    <name evidence="2" type="ORF">GWK16_12050</name>
</gene>
<dbReference type="Proteomes" id="UP000548582">
    <property type="component" value="Unassembled WGS sequence"/>
</dbReference>
<dbReference type="InterPro" id="IPR052926">
    <property type="entry name" value="Metallo-beta-lactamase_dom"/>
</dbReference>